<keyword evidence="6 9" id="KW-0238">DNA-binding</keyword>
<reference evidence="12" key="2">
    <citation type="submission" date="2021-04" db="EMBL/GenBank/DDBJ databases">
        <authorList>
            <person name="Gilroy R."/>
        </authorList>
    </citation>
    <scope>NUCLEOTIDE SEQUENCE</scope>
    <source>
        <strain evidence="12">Gambia16-930</strain>
    </source>
</reference>
<keyword evidence="8" id="KW-0131">Cell cycle</keyword>
<dbReference type="PANTHER" id="PTHR30349">
    <property type="entry name" value="PHAGE INTEGRASE-RELATED"/>
    <property type="match status" value="1"/>
</dbReference>
<accession>A0A9D1RK81</accession>
<dbReference type="InterPro" id="IPR004107">
    <property type="entry name" value="Integrase_SAM-like_N"/>
</dbReference>
<dbReference type="PROSITE" id="PS51900">
    <property type="entry name" value="CB"/>
    <property type="match status" value="1"/>
</dbReference>
<dbReference type="EMBL" id="DXGG01000250">
    <property type="protein sequence ID" value="HIW88192.1"/>
    <property type="molecule type" value="Genomic_DNA"/>
</dbReference>
<reference evidence="12" key="1">
    <citation type="journal article" date="2021" name="PeerJ">
        <title>Extensive microbial diversity within the chicken gut microbiome revealed by metagenomics and culture.</title>
        <authorList>
            <person name="Gilroy R."/>
            <person name="Ravi A."/>
            <person name="Getino M."/>
            <person name="Pursley I."/>
            <person name="Horton D.L."/>
            <person name="Alikhan N.F."/>
            <person name="Baker D."/>
            <person name="Gharbi K."/>
            <person name="Hall N."/>
            <person name="Watson M."/>
            <person name="Adriaenssens E.M."/>
            <person name="Foster-Nyarko E."/>
            <person name="Jarju S."/>
            <person name="Secka A."/>
            <person name="Antonio M."/>
            <person name="Oren A."/>
            <person name="Chaudhuri R.R."/>
            <person name="La Ragione R."/>
            <person name="Hildebrand F."/>
            <person name="Pallen M.J."/>
        </authorList>
    </citation>
    <scope>NUCLEOTIDE SEQUENCE</scope>
    <source>
        <strain evidence="12">Gambia16-930</strain>
    </source>
</reference>
<evidence type="ECO:0000259" key="10">
    <source>
        <dbReference type="PROSITE" id="PS51898"/>
    </source>
</evidence>
<evidence type="ECO:0000313" key="13">
    <source>
        <dbReference type="Proteomes" id="UP000824267"/>
    </source>
</evidence>
<dbReference type="GO" id="GO:0007059">
    <property type="term" value="P:chromosome segregation"/>
    <property type="evidence" value="ECO:0007669"/>
    <property type="project" value="UniProtKB-KW"/>
</dbReference>
<dbReference type="NCBIfam" id="NF040815">
    <property type="entry name" value="recomb_XerA_Arch"/>
    <property type="match status" value="1"/>
</dbReference>
<name>A0A9D1RK81_9BACT</name>
<protein>
    <submittedName>
        <fullName evidence="12">Tyrosine-type recombinase/integrase</fullName>
    </submittedName>
</protein>
<keyword evidence="7" id="KW-0233">DNA recombination</keyword>
<dbReference type="PANTHER" id="PTHR30349:SF77">
    <property type="entry name" value="TYROSINE RECOMBINASE XERC"/>
    <property type="match status" value="1"/>
</dbReference>
<evidence type="ECO:0000256" key="7">
    <source>
        <dbReference type="ARBA" id="ARBA00023172"/>
    </source>
</evidence>
<keyword evidence="2" id="KW-0963">Cytoplasm</keyword>
<sequence length="298" mass="34486">MNLLGMYIERFTDYLENERNYSAHTILAYTADVNQFIDCVKEECGIADVKDVTPSVIRVWMVAMKERGVSNRSIGRKIACLRTYFTFLYKEGLIPENPMLKIMAPKVGKRNPSYILNDDMEKILDEKSADGSFFGMRDYLILELVYATGMRQAELLELRECDIDYENQEIKVEGKGRKERIVPVNPTLLEKLKVYIEKKKSLKTDTDYLFVNKRFEHMSKKQLYSLVCKELEKINVAKHSPHVLRHSFATNILEQGGDLSAVKDILGHKSIETTQVYTHTTIEELKKAYKLAHPRSDE</sequence>
<evidence type="ECO:0000256" key="8">
    <source>
        <dbReference type="ARBA" id="ARBA00023306"/>
    </source>
</evidence>
<dbReference type="SUPFAM" id="SSF56349">
    <property type="entry name" value="DNA breaking-rejoining enzymes"/>
    <property type="match status" value="1"/>
</dbReference>
<evidence type="ECO:0000256" key="1">
    <source>
        <dbReference type="ARBA" id="ARBA00004496"/>
    </source>
</evidence>
<dbReference type="InterPro" id="IPR050090">
    <property type="entry name" value="Tyrosine_recombinase_XerCD"/>
</dbReference>
<keyword evidence="3" id="KW-0132">Cell division</keyword>
<dbReference type="InterPro" id="IPR013762">
    <property type="entry name" value="Integrase-like_cat_sf"/>
</dbReference>
<proteinExistence type="predicted"/>
<evidence type="ECO:0000256" key="9">
    <source>
        <dbReference type="PROSITE-ProRule" id="PRU01248"/>
    </source>
</evidence>
<evidence type="ECO:0000256" key="3">
    <source>
        <dbReference type="ARBA" id="ARBA00022618"/>
    </source>
</evidence>
<gene>
    <name evidence="12" type="ORF">IAC47_08010</name>
</gene>
<dbReference type="InterPro" id="IPR002104">
    <property type="entry name" value="Integrase_catalytic"/>
</dbReference>
<comment type="caution">
    <text evidence="12">The sequence shown here is derived from an EMBL/GenBank/DDBJ whole genome shotgun (WGS) entry which is preliminary data.</text>
</comment>
<keyword evidence="5" id="KW-0229">DNA integration</keyword>
<evidence type="ECO:0000256" key="4">
    <source>
        <dbReference type="ARBA" id="ARBA00022829"/>
    </source>
</evidence>
<dbReference type="GO" id="GO:0051301">
    <property type="term" value="P:cell division"/>
    <property type="evidence" value="ECO:0007669"/>
    <property type="project" value="UniProtKB-KW"/>
</dbReference>
<evidence type="ECO:0000256" key="2">
    <source>
        <dbReference type="ARBA" id="ARBA00022490"/>
    </source>
</evidence>
<evidence type="ECO:0000256" key="5">
    <source>
        <dbReference type="ARBA" id="ARBA00022908"/>
    </source>
</evidence>
<dbReference type="InterPro" id="IPR010998">
    <property type="entry name" value="Integrase_recombinase_N"/>
</dbReference>
<dbReference type="InterPro" id="IPR011010">
    <property type="entry name" value="DNA_brk_join_enz"/>
</dbReference>
<evidence type="ECO:0000256" key="6">
    <source>
        <dbReference type="ARBA" id="ARBA00023125"/>
    </source>
</evidence>
<comment type="subcellular location">
    <subcellularLocation>
        <location evidence="1">Cytoplasm</location>
    </subcellularLocation>
</comment>
<feature type="domain" description="Tyr recombinase" evidence="10">
    <location>
        <begin position="110"/>
        <end position="290"/>
    </location>
</feature>
<dbReference type="Proteomes" id="UP000824267">
    <property type="component" value="Unassembled WGS sequence"/>
</dbReference>
<dbReference type="InterPro" id="IPR044068">
    <property type="entry name" value="CB"/>
</dbReference>
<keyword evidence="4" id="KW-0159">Chromosome partition</keyword>
<organism evidence="12 13">
    <name type="scientific">Candidatus Onthomorpha intestinigallinarum</name>
    <dbReference type="NCBI Taxonomy" id="2840880"/>
    <lineage>
        <taxon>Bacteria</taxon>
        <taxon>Pseudomonadati</taxon>
        <taxon>Bacteroidota</taxon>
        <taxon>Bacteroidia</taxon>
        <taxon>Bacteroidales</taxon>
        <taxon>Candidatus Onthomorpha</taxon>
    </lineage>
</organism>
<dbReference type="Gene3D" id="1.10.443.10">
    <property type="entry name" value="Intergrase catalytic core"/>
    <property type="match status" value="1"/>
</dbReference>
<dbReference type="GO" id="GO:0005737">
    <property type="term" value="C:cytoplasm"/>
    <property type="evidence" value="ECO:0007669"/>
    <property type="project" value="UniProtKB-SubCell"/>
</dbReference>
<evidence type="ECO:0000313" key="12">
    <source>
        <dbReference type="EMBL" id="HIW88192.1"/>
    </source>
</evidence>
<dbReference type="PROSITE" id="PS51898">
    <property type="entry name" value="TYR_RECOMBINASE"/>
    <property type="match status" value="1"/>
</dbReference>
<dbReference type="GO" id="GO:0006310">
    <property type="term" value="P:DNA recombination"/>
    <property type="evidence" value="ECO:0007669"/>
    <property type="project" value="UniProtKB-KW"/>
</dbReference>
<dbReference type="GO" id="GO:0003677">
    <property type="term" value="F:DNA binding"/>
    <property type="evidence" value="ECO:0007669"/>
    <property type="project" value="UniProtKB-UniRule"/>
</dbReference>
<evidence type="ECO:0000259" key="11">
    <source>
        <dbReference type="PROSITE" id="PS51900"/>
    </source>
</evidence>
<dbReference type="GO" id="GO:0015074">
    <property type="term" value="P:DNA integration"/>
    <property type="evidence" value="ECO:0007669"/>
    <property type="project" value="UniProtKB-KW"/>
</dbReference>
<dbReference type="Pfam" id="PF00589">
    <property type="entry name" value="Phage_integrase"/>
    <property type="match status" value="1"/>
</dbReference>
<feature type="domain" description="Core-binding (CB)" evidence="11">
    <location>
        <begin position="2"/>
        <end position="89"/>
    </location>
</feature>
<dbReference type="Gene3D" id="1.10.150.130">
    <property type="match status" value="1"/>
</dbReference>
<dbReference type="AlphaFoldDB" id="A0A9D1RK81"/>
<dbReference type="Pfam" id="PF02899">
    <property type="entry name" value="Phage_int_SAM_1"/>
    <property type="match status" value="1"/>
</dbReference>